<gene>
    <name evidence="7" type="ORF">ACFQ4L_05040</name>
</gene>
<evidence type="ECO:0000313" key="8">
    <source>
        <dbReference type="Proteomes" id="UP001597244"/>
    </source>
</evidence>
<protein>
    <submittedName>
        <fullName evidence="7">Metal ABC transporter solute-binding protein, Zn/Mn family</fullName>
    </submittedName>
</protein>
<comment type="similarity">
    <text evidence="5">Belongs to the bacterial solute-binding protein 9 family.</text>
</comment>
<dbReference type="RefSeq" id="WP_125577928.1">
    <property type="nucleotide sequence ID" value="NZ_JBHTOF010000033.1"/>
</dbReference>
<dbReference type="PANTHER" id="PTHR42953:SF1">
    <property type="entry name" value="METAL-BINDING PROTEIN HI_0362-RELATED"/>
    <property type="match status" value="1"/>
</dbReference>
<dbReference type="Pfam" id="PF01297">
    <property type="entry name" value="ZnuA"/>
    <property type="match status" value="1"/>
</dbReference>
<proteinExistence type="inferred from homology"/>
<dbReference type="PANTHER" id="PTHR42953">
    <property type="entry name" value="HIGH-AFFINITY ZINC UPTAKE SYSTEM PROTEIN ZNUA-RELATED"/>
    <property type="match status" value="1"/>
</dbReference>
<keyword evidence="2 5" id="KW-0813">Transport</keyword>
<name>A0ABW4DLC3_9LACO</name>
<dbReference type="SUPFAM" id="SSF53807">
    <property type="entry name" value="Helical backbone' metal receptor"/>
    <property type="match status" value="1"/>
</dbReference>
<evidence type="ECO:0000256" key="3">
    <source>
        <dbReference type="ARBA" id="ARBA00022723"/>
    </source>
</evidence>
<keyword evidence="8" id="KW-1185">Reference proteome</keyword>
<evidence type="ECO:0000256" key="2">
    <source>
        <dbReference type="ARBA" id="ARBA00022448"/>
    </source>
</evidence>
<evidence type="ECO:0000256" key="5">
    <source>
        <dbReference type="RuleBase" id="RU003512"/>
    </source>
</evidence>
<evidence type="ECO:0000256" key="1">
    <source>
        <dbReference type="ARBA" id="ARBA00004196"/>
    </source>
</evidence>
<organism evidence="7 8">
    <name type="scientific">Lapidilactobacillus mulanensis</name>
    <dbReference type="NCBI Taxonomy" id="2485999"/>
    <lineage>
        <taxon>Bacteria</taxon>
        <taxon>Bacillati</taxon>
        <taxon>Bacillota</taxon>
        <taxon>Bacilli</taxon>
        <taxon>Lactobacillales</taxon>
        <taxon>Lactobacillaceae</taxon>
        <taxon>Lapidilactobacillus</taxon>
    </lineage>
</organism>
<feature type="chain" id="PRO_5047148003" evidence="6">
    <location>
        <begin position="21"/>
        <end position="300"/>
    </location>
</feature>
<keyword evidence="4 6" id="KW-0732">Signal</keyword>
<comment type="caution">
    <text evidence="7">The sequence shown here is derived from an EMBL/GenBank/DDBJ whole genome shotgun (WGS) entry which is preliminary data.</text>
</comment>
<dbReference type="EMBL" id="JBHTOF010000033">
    <property type="protein sequence ID" value="MFD1465457.1"/>
    <property type="molecule type" value="Genomic_DNA"/>
</dbReference>
<dbReference type="InterPro" id="IPR006127">
    <property type="entry name" value="ZnuA-like"/>
</dbReference>
<dbReference type="InterPro" id="IPR006128">
    <property type="entry name" value="Lipoprotein_PsaA-like"/>
</dbReference>
<evidence type="ECO:0000313" key="7">
    <source>
        <dbReference type="EMBL" id="MFD1465457.1"/>
    </source>
</evidence>
<sequence length="300" mass="33359">MHRKIIAGLLLVFGITILTACGTNAKPAQTQSPTGKIKVVSSLDFYAEIAEHILGDQGQVTSIINSSGVDPHDYTPTTNDAKAVAKSDVAVMNGAGYDAWLEKLVDSSDHSTKLIDVAADVRHLPDGENEHLWYDFATMIKVNRYLVKQFSELRPQERTTFQKNGEKFLAQLKQLQQQETQLKEQFAGDKVMVTEPVFNDVLVKLDMKIVNPDFAQDIEEGADPKPADLQKMKDQLKNRQVAFLVVNKQVESSLITELTAAAKKSGVPIVTVTETMPENQTYIKWMKSQLEQLANIATKE</sequence>
<dbReference type="Gene3D" id="3.40.50.1980">
    <property type="entry name" value="Nitrogenase molybdenum iron protein domain"/>
    <property type="match status" value="2"/>
</dbReference>
<keyword evidence="3" id="KW-0479">Metal-binding</keyword>
<dbReference type="InterPro" id="IPR050492">
    <property type="entry name" value="Bact_metal-bind_prot9"/>
</dbReference>
<reference evidence="8" key="1">
    <citation type="journal article" date="2019" name="Int. J. Syst. Evol. Microbiol.">
        <title>The Global Catalogue of Microorganisms (GCM) 10K type strain sequencing project: providing services to taxonomists for standard genome sequencing and annotation.</title>
        <authorList>
            <consortium name="The Broad Institute Genomics Platform"/>
            <consortium name="The Broad Institute Genome Sequencing Center for Infectious Disease"/>
            <person name="Wu L."/>
            <person name="Ma J."/>
        </authorList>
    </citation>
    <scope>NUCLEOTIDE SEQUENCE [LARGE SCALE GENOMIC DNA]</scope>
    <source>
        <strain evidence="8">CCM 8951</strain>
    </source>
</reference>
<evidence type="ECO:0000256" key="4">
    <source>
        <dbReference type="ARBA" id="ARBA00022729"/>
    </source>
</evidence>
<comment type="subcellular location">
    <subcellularLocation>
        <location evidence="1">Cell envelope</location>
    </subcellularLocation>
</comment>
<dbReference type="PRINTS" id="PR00690">
    <property type="entry name" value="ADHESNFAMILY"/>
</dbReference>
<accession>A0ABW4DLC3</accession>
<dbReference type="PROSITE" id="PS51257">
    <property type="entry name" value="PROKAR_LIPOPROTEIN"/>
    <property type="match status" value="1"/>
</dbReference>
<evidence type="ECO:0000256" key="6">
    <source>
        <dbReference type="SAM" id="SignalP"/>
    </source>
</evidence>
<feature type="signal peptide" evidence="6">
    <location>
        <begin position="1"/>
        <end position="20"/>
    </location>
</feature>
<dbReference type="Proteomes" id="UP001597244">
    <property type="component" value="Unassembled WGS sequence"/>
</dbReference>